<dbReference type="AlphaFoldDB" id="A0A0G0ZAN3"/>
<protein>
    <recommendedName>
        <fullName evidence="3">UDP-N-acetylglucosamine 2-epimerase</fullName>
    </recommendedName>
</protein>
<evidence type="ECO:0000313" key="1">
    <source>
        <dbReference type="EMBL" id="KKS45765.1"/>
    </source>
</evidence>
<proteinExistence type="predicted"/>
<comment type="caution">
    <text evidence="1">The sequence shown here is derived from an EMBL/GenBank/DDBJ whole genome shotgun (WGS) entry which is preliminary data.</text>
</comment>
<gene>
    <name evidence="1" type="ORF">UV10_C0014G0005</name>
</gene>
<organism evidence="1 2">
    <name type="scientific">Candidatus Azambacteria bacterium GW2011_GWA1_42_19</name>
    <dbReference type="NCBI Taxonomy" id="1618609"/>
    <lineage>
        <taxon>Bacteria</taxon>
        <taxon>Candidatus Azamiibacteriota</taxon>
    </lineage>
</organism>
<evidence type="ECO:0000313" key="2">
    <source>
        <dbReference type="Proteomes" id="UP000034951"/>
    </source>
</evidence>
<dbReference type="Proteomes" id="UP000034951">
    <property type="component" value="Unassembled WGS sequence"/>
</dbReference>
<name>A0A0G0ZAN3_9BACT</name>
<evidence type="ECO:0008006" key="3">
    <source>
        <dbReference type="Google" id="ProtNLM"/>
    </source>
</evidence>
<accession>A0A0G0ZAN3</accession>
<sequence>MVSKRFGFVFGDIGGTKMAVPLRDYLTNLGHEVKFAVDGNGKGADVLKEAKINFEVFFGLSQVDFTRFIKDVDLMFIGTCATALELEIEFANNLLRYPYGEMEYDHIPVVLGADGLFNHGLKKWQAVMADYWLAITEGHAQTIRALRPDFSPDKVIFAGQPAFDVAMDLIPRKEEIRSQRRIELEMQNKKAILWWSTGLGEIIKEDVEMVKAVISALPQNAVFMPRFHPKLEDTVRKGYINEIRTEIVEHCRANKVQLVFDDVTRKIPSEELCLAVDGIFSVTCTEDVKNTMMGGPLVVHLMGPVVREFYEEEWGLKPPYYFPDVLGKESLLVIHPNDIANTLSLALRPETLKLLRKDWQPPKEKATVKVAETLLALVR</sequence>
<dbReference type="EMBL" id="LCDE01000014">
    <property type="protein sequence ID" value="KKS45765.1"/>
    <property type="molecule type" value="Genomic_DNA"/>
</dbReference>
<reference evidence="1 2" key="1">
    <citation type="journal article" date="2015" name="Nature">
        <title>rRNA introns, odd ribosomes, and small enigmatic genomes across a large radiation of phyla.</title>
        <authorList>
            <person name="Brown C.T."/>
            <person name="Hug L.A."/>
            <person name="Thomas B.C."/>
            <person name="Sharon I."/>
            <person name="Castelle C.J."/>
            <person name="Singh A."/>
            <person name="Wilkins M.J."/>
            <person name="Williams K.H."/>
            <person name="Banfield J.F."/>
        </authorList>
    </citation>
    <scope>NUCLEOTIDE SEQUENCE [LARGE SCALE GENOMIC DNA]</scope>
</reference>